<proteinExistence type="predicted"/>
<feature type="compositionally biased region" description="Basic and acidic residues" evidence="2">
    <location>
        <begin position="908"/>
        <end position="940"/>
    </location>
</feature>
<keyword evidence="1" id="KW-0175">Coiled coil</keyword>
<feature type="region of interest" description="Disordered" evidence="2">
    <location>
        <begin position="1405"/>
        <end position="1435"/>
    </location>
</feature>
<keyword evidence="4" id="KW-1185">Reference proteome</keyword>
<feature type="compositionally biased region" description="Basic and acidic residues" evidence="2">
    <location>
        <begin position="137"/>
        <end position="153"/>
    </location>
</feature>
<feature type="compositionally biased region" description="Basic and acidic residues" evidence="2">
    <location>
        <begin position="8"/>
        <end position="30"/>
    </location>
</feature>
<evidence type="ECO:0000313" key="4">
    <source>
        <dbReference type="Proteomes" id="UP000594454"/>
    </source>
</evidence>
<feature type="region of interest" description="Disordered" evidence="2">
    <location>
        <begin position="226"/>
        <end position="255"/>
    </location>
</feature>
<dbReference type="FunCoup" id="A0A7R8UXE9">
    <property type="interactions" value="7"/>
</dbReference>
<evidence type="ECO:0000313" key="3">
    <source>
        <dbReference type="EMBL" id="CAD7088890.1"/>
    </source>
</evidence>
<dbReference type="InParanoid" id="A0A7R8UXE9"/>
<feature type="compositionally biased region" description="Basic residues" evidence="2">
    <location>
        <begin position="154"/>
        <end position="179"/>
    </location>
</feature>
<feature type="compositionally biased region" description="Basic and acidic residues" evidence="2">
    <location>
        <begin position="226"/>
        <end position="235"/>
    </location>
</feature>
<dbReference type="Proteomes" id="UP000594454">
    <property type="component" value="Chromosome 4"/>
</dbReference>
<evidence type="ECO:0000256" key="2">
    <source>
        <dbReference type="SAM" id="MobiDB-lite"/>
    </source>
</evidence>
<name>A0A7R8UXE9_HERIL</name>
<feature type="region of interest" description="Disordered" evidence="2">
    <location>
        <begin position="459"/>
        <end position="478"/>
    </location>
</feature>
<gene>
    <name evidence="3" type="ORF">HERILL_LOCUS11479</name>
</gene>
<feature type="coiled-coil region" evidence="1">
    <location>
        <begin position="1216"/>
        <end position="1250"/>
    </location>
</feature>
<feature type="region of interest" description="Disordered" evidence="2">
    <location>
        <begin position="908"/>
        <end position="948"/>
    </location>
</feature>
<organism evidence="3 4">
    <name type="scientific">Hermetia illucens</name>
    <name type="common">Black soldier fly</name>
    <dbReference type="NCBI Taxonomy" id="343691"/>
    <lineage>
        <taxon>Eukaryota</taxon>
        <taxon>Metazoa</taxon>
        <taxon>Ecdysozoa</taxon>
        <taxon>Arthropoda</taxon>
        <taxon>Hexapoda</taxon>
        <taxon>Insecta</taxon>
        <taxon>Pterygota</taxon>
        <taxon>Neoptera</taxon>
        <taxon>Endopterygota</taxon>
        <taxon>Diptera</taxon>
        <taxon>Brachycera</taxon>
        <taxon>Stratiomyomorpha</taxon>
        <taxon>Stratiomyidae</taxon>
        <taxon>Hermetiinae</taxon>
        <taxon>Hermetia</taxon>
    </lineage>
</organism>
<dbReference type="EMBL" id="LR899012">
    <property type="protein sequence ID" value="CAD7088890.1"/>
    <property type="molecule type" value="Genomic_DNA"/>
</dbReference>
<feature type="region of interest" description="Disordered" evidence="2">
    <location>
        <begin position="691"/>
        <end position="726"/>
    </location>
</feature>
<feature type="compositionally biased region" description="Polar residues" evidence="2">
    <location>
        <begin position="1416"/>
        <end position="1435"/>
    </location>
</feature>
<protein>
    <recommendedName>
        <fullName evidence="5">Zinc-finger domain-containing protein</fullName>
    </recommendedName>
</protein>
<accession>A0A7R8UXE9</accession>
<dbReference type="OrthoDB" id="8197317at2759"/>
<sequence>MGVSVDLTDPRVENSHGSRGNNDGENREEGEIVDDFEDIISSDEEWSMRKRIEELEARNSELEKLENISGYYNYDVGSANDRYTGHPIITVSDSEDYPHSSATVHHPKRRKQAPTSVLRQAERYQLHSPVVFKPARKRDYDPPESADRSLRDFRKSRKRKYEKSTHARNPRKKERLKSNKKTKIDYEFSSDEEWCSLDRDELRLALRHEPVGIKLPGNLMNNVKEVSKENNKAEEEPIEVNDDNSDKQADSDDSESLEIQELRLIALKSAFLKKNRERKQRKQMEEKKPYSPTDCLQPIVVVDSDIPSPKHFLDNEPCNSMDISPIASPISVSDGSSLKPVDMDLVDSSDSSCPEFVDQRPHWTSFQPIDEIPLPNSQNYETDYQTLSSIPTNHIVSPVPIRVQVPAVTIPEEIDSACVETDEDEKVEIKSTGNASPEPLDEEVLALRALLLAQKNSPKFSKDSVKNKPNVPVEGSKASQQSIIIDPLEAIMNITHGPPDKTAEILKEAVKRLQSKSVPNESKESRECDYSTIQSISRDDSQDIANVQYPRDVDYRIPNFYMNVLPILDSPQKIPSEPIDAVQNSNLIDCQSVTKSVKVKENIYTAKRSWPNNIQIIPTKSVQRPIRKSPLTDITETGNVAVNKSDADIKPKTLDTPVKLESNVDLPTKNPIVLGSANHLKPSSANLIKVQNSSSKSEVKKSQVQAKVPAVQPSSLAENKRQRKKSTTLEALQLKTQNLVSNGKLISSNQIIAAKLLNKAIHKSVTPIKRKTVLIRQNPTSTLRTAKPSENTRLITSIDVPPVKRLVINLNAKSESESDESFDDIVDKLADRVPSTNKEFYDISSPKSLSLESPCDSPTECVVGNSSLTKGANNVMKADEPIATTSESIQKTKADGIFEAKLEEFLKNARSMSEKDNDSPKEKTTETESKAKTPETEWKPKSTSTPAAVRHLPLSSQLEYRRLINRMQALEKQKLARNKKITASKGNSLTVTINNNILSTPSDPPVLTKAVEDVKKPFKSKPIKGSTENNFIKRITHTEGTASDEKKPLDSQLNSNQELVIATKGVKPVSVTAKASVAKTTQMQVKPTQVVSNVVKAKVVKKNLNQIKTKATPSVATNFPLRAKAATKLQPPKALVNEPKTVLITTSQVIAKTVPLRKPANNLTNSNLIQNKKGESSILKPSLELKTEVECEAEFRKTSSDLVENIRKTTQMVVAVRDEKREKIRLEHELEKLKKAVLETETKIKEKEQRTSIILPKISSSYKGILVLKDRTMQLNQLSIDLCKRSDSERNNSFYMEQKKKINFLTKELSLEIKKLKEVGQSDEMELLTDEKVDAETSTETDMLDKAIQVDCFMESTDSRISEATACDSLTSVSLKNNANNVISMVSGNEHCHDPNLSSILPELVSDKSSPDDTAGASNEITVETEQTEESSMSNICDIQNVQSRVDSLRSNDKMEPGTLERRKAVDEACTSEVIAGPSNAKMHFYNRICGANELEVKEKSKGVLQHSNEYVSPLDFPSSSGGSFNPNGIICPYQLMGQCDDKECKYEHLNT</sequence>
<evidence type="ECO:0008006" key="5">
    <source>
        <dbReference type="Google" id="ProtNLM"/>
    </source>
</evidence>
<feature type="compositionally biased region" description="Low complexity" evidence="2">
    <location>
        <begin position="691"/>
        <end position="708"/>
    </location>
</feature>
<feature type="region of interest" description="Disordered" evidence="2">
    <location>
        <begin position="1"/>
        <end position="30"/>
    </location>
</feature>
<feature type="region of interest" description="Disordered" evidence="2">
    <location>
        <begin position="84"/>
        <end position="179"/>
    </location>
</feature>
<reference evidence="3 4" key="1">
    <citation type="submission" date="2020-11" db="EMBL/GenBank/DDBJ databases">
        <authorList>
            <person name="Wallbank WR R."/>
            <person name="Pardo Diaz C."/>
            <person name="Kozak K."/>
            <person name="Martin S."/>
            <person name="Jiggins C."/>
            <person name="Moest M."/>
            <person name="Warren A I."/>
            <person name="Generalovic N T."/>
            <person name="Byers J.R.P. K."/>
            <person name="Montejo-Kovacevich G."/>
            <person name="Yen C E."/>
        </authorList>
    </citation>
    <scope>NUCLEOTIDE SEQUENCE [LARGE SCALE GENOMIC DNA]</scope>
</reference>
<evidence type="ECO:0000256" key="1">
    <source>
        <dbReference type="SAM" id="Coils"/>
    </source>
</evidence>